<name>H0R237_9ACTN</name>
<sequence>MELLIPGTTVTGTICLHARLQLFEAATVDIWIATLEPHHEFAGLSAIDEDGIDRLLFHRAPVGNLGGVDYLDVGS</sequence>
<evidence type="ECO:0000313" key="1">
    <source>
        <dbReference type="EMBL" id="GAB19142.1"/>
    </source>
</evidence>
<protein>
    <submittedName>
        <fullName evidence="1">Uncharacterized protein</fullName>
    </submittedName>
</protein>
<dbReference type="EMBL" id="BAEH01000075">
    <property type="protein sequence ID" value="GAB19142.1"/>
    <property type="molecule type" value="Genomic_DNA"/>
</dbReference>
<dbReference type="STRING" id="1077974.GOEFS_075_00630"/>
<evidence type="ECO:0000313" key="2">
    <source>
        <dbReference type="Proteomes" id="UP000035034"/>
    </source>
</evidence>
<reference evidence="1 2" key="1">
    <citation type="submission" date="2011-12" db="EMBL/GenBank/DDBJ databases">
        <title>Whole genome shotgun sequence of Gordonia effusa NBRC 100432.</title>
        <authorList>
            <person name="Yoshida I."/>
            <person name="Takarada H."/>
            <person name="Hosoyama A."/>
            <person name="Tsuchikane K."/>
            <person name="Katsumata H."/>
            <person name="Yamazaki S."/>
            <person name="Fujita N."/>
        </authorList>
    </citation>
    <scope>NUCLEOTIDE SEQUENCE [LARGE SCALE GENOMIC DNA]</scope>
    <source>
        <strain evidence="1 2">NBRC 100432</strain>
    </source>
</reference>
<dbReference type="AlphaFoldDB" id="H0R237"/>
<gene>
    <name evidence="1" type="ORF">GOEFS_075_00630</name>
</gene>
<comment type="caution">
    <text evidence="1">The sequence shown here is derived from an EMBL/GenBank/DDBJ whole genome shotgun (WGS) entry which is preliminary data.</text>
</comment>
<organism evidence="1 2">
    <name type="scientific">Gordonia effusa NBRC 100432</name>
    <dbReference type="NCBI Taxonomy" id="1077974"/>
    <lineage>
        <taxon>Bacteria</taxon>
        <taxon>Bacillati</taxon>
        <taxon>Actinomycetota</taxon>
        <taxon>Actinomycetes</taxon>
        <taxon>Mycobacteriales</taxon>
        <taxon>Gordoniaceae</taxon>
        <taxon>Gordonia</taxon>
    </lineage>
</organism>
<dbReference type="Proteomes" id="UP000035034">
    <property type="component" value="Unassembled WGS sequence"/>
</dbReference>
<keyword evidence="2" id="KW-1185">Reference proteome</keyword>
<proteinExistence type="predicted"/>
<accession>H0R237</accession>